<name>A0AAW0M0C8_QUESU</name>
<dbReference type="InterPro" id="IPR004009">
    <property type="entry name" value="SH3_Myosin"/>
</dbReference>
<gene>
    <name evidence="5" type="primary">XI-K_2</name>
    <name evidence="5" type="ORF">CFP56_019820</name>
</gene>
<dbReference type="AlphaFoldDB" id="A0AAW0M0C8"/>
<dbReference type="GO" id="GO:0016459">
    <property type="term" value="C:myosin complex"/>
    <property type="evidence" value="ECO:0007669"/>
    <property type="project" value="InterPro"/>
</dbReference>
<keyword evidence="3" id="KW-1133">Transmembrane helix</keyword>
<dbReference type="GO" id="GO:0005524">
    <property type="term" value="F:ATP binding"/>
    <property type="evidence" value="ECO:0007669"/>
    <property type="project" value="UniProtKB-KW"/>
</dbReference>
<reference evidence="5" key="3">
    <citation type="submission" date="2023-07" db="EMBL/GenBank/DDBJ databases">
        <title>An improved reference 1 genome and first organelle genomes of Quercus suber.</title>
        <authorList>
            <consortium name="Genosuber Consortium"/>
            <person name="Usie A."/>
            <person name="Serra O."/>
            <person name="Barros P."/>
        </authorList>
    </citation>
    <scope>NUCLEOTIDE SEQUENCE</scope>
    <source>
        <strain evidence="5">HL8</strain>
        <tissue evidence="5">Leaves</tissue>
    </source>
</reference>
<reference evidence="5" key="2">
    <citation type="journal article" date="2018" name="Sci. Data">
        <title>The draft genome sequence of cork oak.</title>
        <authorList>
            <person name="Ramos A.M."/>
            <person name="Usie A."/>
            <person name="Barbosa P."/>
            <person name="Barros P.M."/>
            <person name="Capote T."/>
            <person name="Chaves I."/>
            <person name="Simoes F."/>
            <person name="Abreu I."/>
            <person name="Carrasquinho I."/>
            <person name="Faro C."/>
            <person name="Guimaraes J.B."/>
            <person name="Mendonca D."/>
            <person name="Nobrega F."/>
            <person name="Rodrigues L."/>
            <person name="Saibo N.J.M."/>
            <person name="Varela M.C."/>
            <person name="Egas C."/>
            <person name="Matos J."/>
            <person name="Miguel C.M."/>
            <person name="Oliveira M.M."/>
            <person name="Ricardo C.P."/>
            <person name="Goncalves S."/>
        </authorList>
    </citation>
    <scope>NUCLEOTIDE SEQUENCE [LARGE SCALE GENOMIC DNA]</scope>
    <source>
        <strain evidence="5">HL8</strain>
    </source>
</reference>
<accession>A0AAW0M0C8</accession>
<feature type="transmembrane region" description="Helical" evidence="3">
    <location>
        <begin position="12"/>
        <end position="31"/>
    </location>
</feature>
<evidence type="ECO:0000256" key="1">
    <source>
        <dbReference type="ARBA" id="ARBA00022741"/>
    </source>
</evidence>
<keyword evidence="3" id="KW-0812">Transmembrane</keyword>
<dbReference type="SUPFAM" id="SSF50084">
    <property type="entry name" value="Myosin S1 fragment, N-terminal domain"/>
    <property type="match status" value="1"/>
</dbReference>
<evidence type="ECO:0000256" key="2">
    <source>
        <dbReference type="ARBA" id="ARBA00022840"/>
    </source>
</evidence>
<protein>
    <submittedName>
        <fullName evidence="5">Myosin-17</fullName>
    </submittedName>
</protein>
<proteinExistence type="predicted"/>
<dbReference type="Pfam" id="PF02736">
    <property type="entry name" value="Myosin_N"/>
    <property type="match status" value="1"/>
</dbReference>
<dbReference type="PROSITE" id="PS51844">
    <property type="entry name" value="SH3_LIKE"/>
    <property type="match status" value="1"/>
</dbReference>
<dbReference type="GO" id="GO:0003774">
    <property type="term" value="F:cytoskeletal motor activity"/>
    <property type="evidence" value="ECO:0007669"/>
    <property type="project" value="InterPro"/>
</dbReference>
<sequence length="66" mass="7394">MKSYLIEASYLMCWGIGASLVNIVVGSHVWVEDPVLAWLDGEVIRINGQEVHVKTTNGKKILKLRN</sequence>
<organism evidence="5">
    <name type="scientific">Quercus suber</name>
    <name type="common">Cork oak</name>
    <dbReference type="NCBI Taxonomy" id="58331"/>
    <lineage>
        <taxon>Eukaryota</taxon>
        <taxon>Viridiplantae</taxon>
        <taxon>Streptophyta</taxon>
        <taxon>Embryophyta</taxon>
        <taxon>Tracheophyta</taxon>
        <taxon>Spermatophyta</taxon>
        <taxon>Magnoliopsida</taxon>
        <taxon>eudicotyledons</taxon>
        <taxon>Gunneridae</taxon>
        <taxon>Pentapetalae</taxon>
        <taxon>rosids</taxon>
        <taxon>fabids</taxon>
        <taxon>Fagales</taxon>
        <taxon>Fagaceae</taxon>
        <taxon>Quercus</taxon>
    </lineage>
</organism>
<dbReference type="EMBL" id="PKMF04000030">
    <property type="protein sequence ID" value="KAK7857034.1"/>
    <property type="molecule type" value="Genomic_DNA"/>
</dbReference>
<reference evidence="5" key="1">
    <citation type="submission" date="2017-12" db="EMBL/GenBank/DDBJ databases">
        <authorList>
            <person name="Barbosa P."/>
            <person name="Usie A."/>
            <person name="Ramos A.M."/>
        </authorList>
    </citation>
    <scope>NUCLEOTIDE SEQUENCE</scope>
    <source>
        <strain evidence="5">HL8</strain>
        <tissue evidence="5">Leaves</tissue>
    </source>
</reference>
<evidence type="ECO:0000259" key="4">
    <source>
        <dbReference type="PROSITE" id="PS51844"/>
    </source>
</evidence>
<keyword evidence="3" id="KW-0472">Membrane</keyword>
<evidence type="ECO:0000313" key="5">
    <source>
        <dbReference type="EMBL" id="KAK7857034.1"/>
    </source>
</evidence>
<keyword evidence="1" id="KW-0547">Nucleotide-binding</keyword>
<feature type="domain" description="Myosin N-terminal SH3-like" evidence="4">
    <location>
        <begin position="24"/>
        <end position="66"/>
    </location>
</feature>
<keyword evidence="2" id="KW-0067">ATP-binding</keyword>
<evidence type="ECO:0000256" key="3">
    <source>
        <dbReference type="SAM" id="Phobius"/>
    </source>
</evidence>
<comment type="caution">
    <text evidence="5">The sequence shown here is derived from an EMBL/GenBank/DDBJ whole genome shotgun (WGS) entry which is preliminary data.</text>
</comment>